<dbReference type="EMBL" id="JACHIG010000001">
    <property type="protein sequence ID" value="MBB5030862.1"/>
    <property type="molecule type" value="Genomic_DNA"/>
</dbReference>
<protein>
    <submittedName>
        <fullName evidence="1">Uncharacterized protein</fullName>
    </submittedName>
</protein>
<dbReference type="Proteomes" id="UP000590740">
    <property type="component" value="Unassembled WGS sequence"/>
</dbReference>
<dbReference type="AlphaFoldDB" id="A0A7W7Y764"/>
<evidence type="ECO:0000313" key="2">
    <source>
        <dbReference type="Proteomes" id="UP000590740"/>
    </source>
</evidence>
<dbReference type="RefSeq" id="WP_184337814.1">
    <property type="nucleotide sequence ID" value="NZ_JACHIG010000001.1"/>
</dbReference>
<comment type="caution">
    <text evidence="1">The sequence shown here is derived from an EMBL/GenBank/DDBJ whole genome shotgun (WGS) entry which is preliminary data.</text>
</comment>
<sequence>MPVEVSYHRRVFFNFISNPTVTTEQLETVKKILSEKCDGAVCPMCSKAGTFVVLPEFTFFSIKAPTLPGPFKVIPCAVTVCQNCGFMSSHAAGMLGIDPKLLADPKTDAALGAPGADADVKKI</sequence>
<evidence type="ECO:0000313" key="1">
    <source>
        <dbReference type="EMBL" id="MBB5030862.1"/>
    </source>
</evidence>
<reference evidence="1 2" key="1">
    <citation type="submission" date="2020-08" db="EMBL/GenBank/DDBJ databases">
        <title>Genomic Encyclopedia of Type Strains, Phase IV (KMG-IV): sequencing the most valuable type-strain genomes for metagenomic binning, comparative biology and taxonomic classification.</title>
        <authorList>
            <person name="Goeker M."/>
        </authorList>
    </citation>
    <scope>NUCLEOTIDE SEQUENCE [LARGE SCALE GENOMIC DNA]</scope>
    <source>
        <strain evidence="1 2">DSM 12252</strain>
    </source>
</reference>
<gene>
    <name evidence="1" type="ORF">HNQ65_000416</name>
</gene>
<accession>A0A7W7Y764</accession>
<name>A0A7W7Y764_9BACT</name>
<keyword evidence="2" id="KW-1185">Reference proteome</keyword>
<organism evidence="1 2">
    <name type="scientific">Prosthecobacter vanneervenii</name>
    <dbReference type="NCBI Taxonomy" id="48466"/>
    <lineage>
        <taxon>Bacteria</taxon>
        <taxon>Pseudomonadati</taxon>
        <taxon>Verrucomicrobiota</taxon>
        <taxon>Verrucomicrobiia</taxon>
        <taxon>Verrucomicrobiales</taxon>
        <taxon>Verrucomicrobiaceae</taxon>
        <taxon>Prosthecobacter</taxon>
    </lineage>
</organism>
<proteinExistence type="predicted"/>